<dbReference type="AlphaFoldDB" id="A0A1H5RCB0"/>
<feature type="transmembrane region" description="Helical" evidence="2">
    <location>
        <begin position="220"/>
        <end position="238"/>
    </location>
</feature>
<organism evidence="3 4">
    <name type="scientific">Amycolatopsis pretoriensis</name>
    <dbReference type="NCBI Taxonomy" id="218821"/>
    <lineage>
        <taxon>Bacteria</taxon>
        <taxon>Bacillati</taxon>
        <taxon>Actinomycetota</taxon>
        <taxon>Actinomycetes</taxon>
        <taxon>Pseudonocardiales</taxon>
        <taxon>Pseudonocardiaceae</taxon>
        <taxon>Amycolatopsis</taxon>
    </lineage>
</organism>
<feature type="transmembrane region" description="Helical" evidence="2">
    <location>
        <begin position="27"/>
        <end position="50"/>
    </location>
</feature>
<dbReference type="OrthoDB" id="3946755at2"/>
<evidence type="ECO:0000313" key="4">
    <source>
        <dbReference type="Proteomes" id="UP000198878"/>
    </source>
</evidence>
<feature type="region of interest" description="Disordered" evidence="1">
    <location>
        <begin position="1"/>
        <end position="20"/>
    </location>
</feature>
<evidence type="ECO:0000313" key="3">
    <source>
        <dbReference type="EMBL" id="SEF35674.1"/>
    </source>
</evidence>
<feature type="transmembrane region" description="Helical" evidence="2">
    <location>
        <begin position="147"/>
        <end position="168"/>
    </location>
</feature>
<reference evidence="4" key="1">
    <citation type="submission" date="2016-10" db="EMBL/GenBank/DDBJ databases">
        <authorList>
            <person name="Varghese N."/>
            <person name="Submissions S."/>
        </authorList>
    </citation>
    <scope>NUCLEOTIDE SEQUENCE [LARGE SCALE GENOMIC DNA]</scope>
    <source>
        <strain evidence="4">DSM 44654</strain>
    </source>
</reference>
<feature type="transmembrane region" description="Helical" evidence="2">
    <location>
        <begin position="295"/>
        <end position="316"/>
    </location>
</feature>
<feature type="transmembrane region" description="Helical" evidence="2">
    <location>
        <begin position="382"/>
        <end position="400"/>
    </location>
</feature>
<dbReference type="STRING" id="218821.SAMN05421837_108267"/>
<dbReference type="EMBL" id="FNUJ01000008">
    <property type="protein sequence ID" value="SEF35674.1"/>
    <property type="molecule type" value="Genomic_DNA"/>
</dbReference>
<sequence length="576" mass="61268">MSVAETTEARPSTGRDAKPAVTARRTWPAWLGAVAAVLGGTALIAVHASFYGHWLIDDAAITFAYSRNVADGLGPVLQPGVAPVEGYSNPTWMILLALGKLVGLFDHGTLFGVSDQILFPKALALACCAGVLVLFHAGAKELTRRPALVTFLAGAALAANPSFVIWCFSGLENSFYALTVAALAVLLLRSVLSDKLLLHRVAIGAGVLAMLAALTRPDGIIYAGAYPIAVAVFLKRAVLARSVRAVVVSIAAFAVPFGAYVVYRWFEFGRLLPNTAVAKGQEPPDLADLARPGEILSYAGWLLVAVVAGCLAVQLVKPGRFRIGLIALLVPFGLAVAAFIVLEYDWMGHLRFATPVWTVGALLGATAVVETFAVVRRTRSRVVLALLLVAASVSAVGGYYSQGTKYRDDVKTAMCAVAERDDTAINGFADILRLPDTASAGVIDLGGTALGSRLRLLDLAGLGDAPIADYLHTADFAGLRDYVFTTAKPELIVFVGSWSSTLQFDQDPRFERDYATIFVRNDAKNQAAYHVRRDLADEAKLAELQAFAQRELPPILSSNDVARRRGCANIVPGFSA</sequence>
<evidence type="ECO:0008006" key="5">
    <source>
        <dbReference type="Google" id="ProtNLM"/>
    </source>
</evidence>
<feature type="transmembrane region" description="Helical" evidence="2">
    <location>
        <begin position="354"/>
        <end position="375"/>
    </location>
</feature>
<keyword evidence="2" id="KW-0812">Transmembrane</keyword>
<feature type="transmembrane region" description="Helical" evidence="2">
    <location>
        <begin position="117"/>
        <end position="135"/>
    </location>
</feature>
<evidence type="ECO:0000256" key="2">
    <source>
        <dbReference type="SAM" id="Phobius"/>
    </source>
</evidence>
<gene>
    <name evidence="3" type="ORF">SAMN05421837_108267</name>
</gene>
<dbReference type="RefSeq" id="WP_086673703.1">
    <property type="nucleotide sequence ID" value="NZ_FNUJ01000008.1"/>
</dbReference>
<keyword evidence="2" id="KW-0472">Membrane</keyword>
<feature type="transmembrane region" description="Helical" evidence="2">
    <location>
        <begin position="323"/>
        <end position="342"/>
    </location>
</feature>
<feature type="transmembrane region" description="Helical" evidence="2">
    <location>
        <begin position="245"/>
        <end position="266"/>
    </location>
</feature>
<keyword evidence="4" id="KW-1185">Reference proteome</keyword>
<protein>
    <recommendedName>
        <fullName evidence="5">Glycosyltransferase RgtA/B/C/D-like domain-containing protein</fullName>
    </recommendedName>
</protein>
<feature type="transmembrane region" description="Helical" evidence="2">
    <location>
        <begin position="197"/>
        <end position="214"/>
    </location>
</feature>
<dbReference type="Proteomes" id="UP000198878">
    <property type="component" value="Unassembled WGS sequence"/>
</dbReference>
<accession>A0A1H5RCB0</accession>
<name>A0A1H5RCB0_9PSEU</name>
<keyword evidence="2" id="KW-1133">Transmembrane helix</keyword>
<proteinExistence type="predicted"/>
<evidence type="ECO:0000256" key="1">
    <source>
        <dbReference type="SAM" id="MobiDB-lite"/>
    </source>
</evidence>
<feature type="transmembrane region" description="Helical" evidence="2">
    <location>
        <begin position="174"/>
        <end position="192"/>
    </location>
</feature>